<name>A0ACA9KQY6_9GLOM</name>
<accession>A0ACA9KQY6</accession>
<proteinExistence type="predicted"/>
<evidence type="ECO:0000313" key="1">
    <source>
        <dbReference type="EMBL" id="CAG8488287.1"/>
    </source>
</evidence>
<protein>
    <submittedName>
        <fullName evidence="1">17863_t:CDS:1</fullName>
    </submittedName>
</protein>
<gene>
    <name evidence="1" type="ORF">SPELUC_LOCUS2444</name>
</gene>
<comment type="caution">
    <text evidence="1">The sequence shown here is derived from an EMBL/GenBank/DDBJ whole genome shotgun (WGS) entry which is preliminary data.</text>
</comment>
<dbReference type="EMBL" id="CAJVPW010001606">
    <property type="protein sequence ID" value="CAG8488287.1"/>
    <property type="molecule type" value="Genomic_DNA"/>
</dbReference>
<reference evidence="1" key="1">
    <citation type="submission" date="2021-06" db="EMBL/GenBank/DDBJ databases">
        <authorList>
            <person name="Kallberg Y."/>
            <person name="Tangrot J."/>
            <person name="Rosling A."/>
        </authorList>
    </citation>
    <scope>NUCLEOTIDE SEQUENCE</scope>
    <source>
        <strain evidence="1">28 12/20/2015</strain>
    </source>
</reference>
<organism evidence="1 2">
    <name type="scientific">Cetraspora pellucida</name>
    <dbReference type="NCBI Taxonomy" id="1433469"/>
    <lineage>
        <taxon>Eukaryota</taxon>
        <taxon>Fungi</taxon>
        <taxon>Fungi incertae sedis</taxon>
        <taxon>Mucoromycota</taxon>
        <taxon>Glomeromycotina</taxon>
        <taxon>Glomeromycetes</taxon>
        <taxon>Diversisporales</taxon>
        <taxon>Gigasporaceae</taxon>
        <taxon>Cetraspora</taxon>
    </lineage>
</organism>
<keyword evidence="2" id="KW-1185">Reference proteome</keyword>
<sequence>MDCEFVDVLDFPGSKISFKLPAQVTLTDYYGNVVLNKYIRPDKPSDLWRGPDFFKRLLNDEDVQPEVIETIKDKVLVGFAIAQDLTIDHPLNKIRDVSFCKRFIHENQHGSKSLKRIVKEELDRDIQLTKHHDATEDAIATMELFVKFRELWQEMEPKRDYPKRWLSTTAALVSCPTTPPSSSEQPSSSEPRCPITSIPPPEAYTAISLLGINLGDRKNPDFIPYQVTLINYYKEIILDEYIIPTKEIPNFQDQTGLDPKIFVTRARDLTDVQELVRNKINNKILVGFHLHNILRARIDHPNEMKREIELYPGRTKGNPTLIEVAKTVLNMDILENGRFTTVNSILCFPKHYKKSIHENARTVLLQICTEEYKTAAACMAIYQKYERDGAIMTPGKKKPKKKPSSTKIILPESQTQIIPSSTRVILTQIETHTPQIILSSTIAVLTQFETQTNSIQFTSL</sequence>
<evidence type="ECO:0000313" key="2">
    <source>
        <dbReference type="Proteomes" id="UP000789366"/>
    </source>
</evidence>
<feature type="non-terminal residue" evidence="1">
    <location>
        <position position="460"/>
    </location>
</feature>
<dbReference type="Proteomes" id="UP000789366">
    <property type="component" value="Unassembled WGS sequence"/>
</dbReference>